<gene>
    <name evidence="6" type="ORF">SYNPS1DRAFT_16134</name>
</gene>
<dbReference type="OrthoDB" id="26679at2759"/>
<dbReference type="PANTHER" id="PTHR23354">
    <property type="entry name" value="NUCLEOLAR PROTEIN 7/ESTROGEN RECEPTOR COACTIVATOR-RELATED"/>
    <property type="match status" value="1"/>
</dbReference>
<evidence type="ECO:0000313" key="7">
    <source>
        <dbReference type="Proteomes" id="UP000278143"/>
    </source>
</evidence>
<sequence length="105" mass="11876">RTDAHHEVETAHAHSLCVRTHHSFLWRLENDGRKLVVFPWSGKNDYSIMTESGYLAIGADNGKFGLWIDSNFDKGSSMPCATFDNPTLSAHETFTCVHLEIWALQ</sequence>
<keyword evidence="7" id="KW-1185">Reference proteome</keyword>
<dbReference type="EMBL" id="KZ989878">
    <property type="protein sequence ID" value="RKP25112.1"/>
    <property type="molecule type" value="Genomic_DNA"/>
</dbReference>
<evidence type="ECO:0000313" key="6">
    <source>
        <dbReference type="EMBL" id="RKP25112.1"/>
    </source>
</evidence>
<organism evidence="6 7">
    <name type="scientific">Syncephalis pseudoplumigaleata</name>
    <dbReference type="NCBI Taxonomy" id="1712513"/>
    <lineage>
        <taxon>Eukaryota</taxon>
        <taxon>Fungi</taxon>
        <taxon>Fungi incertae sedis</taxon>
        <taxon>Zoopagomycota</taxon>
        <taxon>Zoopagomycotina</taxon>
        <taxon>Zoopagomycetes</taxon>
        <taxon>Zoopagales</taxon>
        <taxon>Piptocephalidaceae</taxon>
        <taxon>Syncephalis</taxon>
    </lineage>
</organism>
<feature type="domain" description="TLDc" evidence="5">
    <location>
        <begin position="1"/>
        <end position="105"/>
    </location>
</feature>
<reference evidence="7" key="1">
    <citation type="journal article" date="2018" name="Nat. Microbiol.">
        <title>Leveraging single-cell genomics to expand the fungal tree of life.</title>
        <authorList>
            <person name="Ahrendt S.R."/>
            <person name="Quandt C.A."/>
            <person name="Ciobanu D."/>
            <person name="Clum A."/>
            <person name="Salamov A."/>
            <person name="Andreopoulos B."/>
            <person name="Cheng J.F."/>
            <person name="Woyke T."/>
            <person name="Pelin A."/>
            <person name="Henrissat B."/>
            <person name="Reynolds N.K."/>
            <person name="Benny G.L."/>
            <person name="Smith M.E."/>
            <person name="James T.Y."/>
            <person name="Grigoriev I.V."/>
        </authorList>
    </citation>
    <scope>NUCLEOTIDE SEQUENCE [LARGE SCALE GENOMIC DNA]</scope>
    <source>
        <strain evidence="7">Benny S71-1</strain>
    </source>
</reference>
<dbReference type="PROSITE" id="PS51886">
    <property type="entry name" value="TLDC"/>
    <property type="match status" value="1"/>
</dbReference>
<dbReference type="AlphaFoldDB" id="A0A4P9YZS9"/>
<evidence type="ECO:0000259" key="5">
    <source>
        <dbReference type="PROSITE" id="PS51886"/>
    </source>
</evidence>
<dbReference type="InterPro" id="IPR006571">
    <property type="entry name" value="TLDc_dom"/>
</dbReference>
<name>A0A4P9YZS9_9FUNG</name>
<dbReference type="SMART" id="SM00584">
    <property type="entry name" value="TLDc"/>
    <property type="match status" value="1"/>
</dbReference>
<dbReference type="PANTHER" id="PTHR23354:SF62">
    <property type="entry name" value="MUSTARD, ISOFORM V"/>
    <property type="match status" value="1"/>
</dbReference>
<evidence type="ECO:0000256" key="4">
    <source>
        <dbReference type="ARBA" id="ARBA00040604"/>
    </source>
</evidence>
<dbReference type="Pfam" id="PF07534">
    <property type="entry name" value="TLD"/>
    <property type="match status" value="1"/>
</dbReference>
<keyword evidence="3" id="KW-0496">Mitochondrion</keyword>
<feature type="non-terminal residue" evidence="6">
    <location>
        <position position="1"/>
    </location>
</feature>
<evidence type="ECO:0000256" key="3">
    <source>
        <dbReference type="ARBA" id="ARBA00023128"/>
    </source>
</evidence>
<dbReference type="GO" id="GO:0006979">
    <property type="term" value="P:response to oxidative stress"/>
    <property type="evidence" value="ECO:0007669"/>
    <property type="project" value="TreeGrafter"/>
</dbReference>
<comment type="subcellular location">
    <subcellularLocation>
        <location evidence="1">Mitochondrion</location>
    </subcellularLocation>
</comment>
<proteinExistence type="inferred from homology"/>
<comment type="similarity">
    <text evidence="2">Belongs to the OXR1 family.</text>
</comment>
<evidence type="ECO:0000256" key="1">
    <source>
        <dbReference type="ARBA" id="ARBA00004173"/>
    </source>
</evidence>
<dbReference type="GO" id="GO:0005739">
    <property type="term" value="C:mitochondrion"/>
    <property type="evidence" value="ECO:0007669"/>
    <property type="project" value="UniProtKB-SubCell"/>
</dbReference>
<evidence type="ECO:0000256" key="2">
    <source>
        <dbReference type="ARBA" id="ARBA00009540"/>
    </source>
</evidence>
<dbReference type="Proteomes" id="UP000278143">
    <property type="component" value="Unassembled WGS sequence"/>
</dbReference>
<dbReference type="GO" id="GO:0005634">
    <property type="term" value="C:nucleus"/>
    <property type="evidence" value="ECO:0007669"/>
    <property type="project" value="TreeGrafter"/>
</dbReference>
<protein>
    <recommendedName>
        <fullName evidence="4">Oxidation resistance protein 1</fullName>
    </recommendedName>
</protein>
<accession>A0A4P9YZS9</accession>